<reference evidence="3 4" key="1">
    <citation type="submission" date="2019-09" db="EMBL/GenBank/DDBJ databases">
        <title>Segnochrobactrum spirostomi gen. nov., sp. nov., isolated from the ciliate Spirostomum cf. yagiui and description of a novel family, Segnochrobactraceae fam. nov. within the order Rhizobiales of the class Alphaproteobacteria.</title>
        <authorList>
            <person name="Akter S."/>
            <person name="Shazib S.U.A."/>
            <person name="Shin M.K."/>
        </authorList>
    </citation>
    <scope>NUCLEOTIDE SEQUENCE [LARGE SCALE GENOMIC DNA]</scope>
    <source>
        <strain evidence="3 4">Sp-1</strain>
    </source>
</reference>
<dbReference type="AlphaFoldDB" id="A0A6A7Y1E1"/>
<evidence type="ECO:0000256" key="1">
    <source>
        <dbReference type="SAM" id="MobiDB-lite"/>
    </source>
</evidence>
<keyword evidence="4" id="KW-1185">Reference proteome</keyword>
<sequence>MWRCTAYHVAVHKRPRTHKGRASHGEIHPVTYEIYELNHAALTPLRAVADATRLYFRNPLNPFAHTAIGKSLAAAAEVFERSTRRYGKPEFGLASTWVRGETVPITEVAVWERPFCRLVHFERGGGKPNRDPKLLIVAPMSGHYATLLRGTVEAMLPRQDVYITDWTDARMVPLAAGRFDLDSYIDYVIEMIRFLGPNTHVLAVCQPAVPVFAAAALMEEDDDPAIPASITLMGGPIDTRVNRTEVNKVAEQRGIDWFRRNVIMTVPFPHPGFMRPVYPGFLQLGGFMSMNLDRHITAHRAFYNHLIQGDGDSARKHTEFYDEYLAVMDLTAEFYLQTCETVFIRHDLPQGRMYHRERLIDPKALRKVAMMTVEGEKDDISGVGQTAAAHALAPNIPDSRRVLYVQPAVGHYGVFNGSRFRADIAPRISDFIWTHDRAERRRPADAARPVAAKAPPVETAPEAPAEAVAKPARRRAPAKAATETPAPTPAPEPAMAETPVAAAPIVEAPVVETQALETPVLETPVVAAPEPVIDAPAGAEPVSVEPAAAPAPGADTTIAEPVAAAPEATIDADAAAAGEAATAAEPDPAPAKPKRGRSTTTAEVVTPPTASVASPRGRDRARGAVKAESTARRAGTAKAGAAAPAPRKRVDDKAAPSPSRSPARQPVKAAPAPVSPSAAPAEAKSPKASKAKPVATKPVATKTVAAKPVAAEPVAAKPVAAEPKAKLPAPAKSDRRSTTSEPAPRTGALSPRASLKAAGSASDDLSKIKGVGPSIARALRELGLVRFADIAALDAAGIARVEERIGFPGRIERDGWIAQAKALAER</sequence>
<feature type="compositionally biased region" description="Low complexity" evidence="1">
    <location>
        <begin position="598"/>
        <end position="613"/>
    </location>
</feature>
<dbReference type="Proteomes" id="UP000332515">
    <property type="component" value="Unassembled WGS sequence"/>
</dbReference>
<dbReference type="InterPro" id="IPR009656">
    <property type="entry name" value="PHB_depo_C"/>
</dbReference>
<name>A0A6A7Y1E1_9HYPH</name>
<feature type="compositionally biased region" description="Low complexity" evidence="1">
    <location>
        <begin position="655"/>
        <end position="731"/>
    </location>
</feature>
<feature type="domain" description="PHB de-polymerase C-terminal" evidence="2">
    <location>
        <begin position="234"/>
        <end position="435"/>
    </location>
</feature>
<dbReference type="PANTHER" id="PTHR36837:SF4">
    <property type="entry name" value="BLR0908 PROTEIN"/>
    <property type="match status" value="1"/>
</dbReference>
<dbReference type="EMBL" id="VWNA01000001">
    <property type="protein sequence ID" value="MQT12486.1"/>
    <property type="molecule type" value="Genomic_DNA"/>
</dbReference>
<accession>A0A6A7Y1E1</accession>
<dbReference type="PANTHER" id="PTHR36837">
    <property type="entry name" value="POLY(3-HYDROXYALKANOATE) POLYMERASE SUBUNIT PHAC"/>
    <property type="match status" value="1"/>
</dbReference>
<dbReference type="SUPFAM" id="SSF53474">
    <property type="entry name" value="alpha/beta-Hydrolases"/>
    <property type="match status" value="1"/>
</dbReference>
<feature type="compositionally biased region" description="Low complexity" evidence="1">
    <location>
        <begin position="632"/>
        <end position="645"/>
    </location>
</feature>
<dbReference type="Gene3D" id="1.10.150.20">
    <property type="entry name" value="5' to 3' exonuclease, C-terminal subdomain"/>
    <property type="match status" value="1"/>
</dbReference>
<feature type="compositionally biased region" description="Low complexity" evidence="1">
    <location>
        <begin position="446"/>
        <end position="470"/>
    </location>
</feature>
<organism evidence="3 4">
    <name type="scientific">Segnochrobactrum spirostomi</name>
    <dbReference type="NCBI Taxonomy" id="2608987"/>
    <lineage>
        <taxon>Bacteria</taxon>
        <taxon>Pseudomonadati</taxon>
        <taxon>Pseudomonadota</taxon>
        <taxon>Alphaproteobacteria</taxon>
        <taxon>Hyphomicrobiales</taxon>
        <taxon>Segnochrobactraceae</taxon>
        <taxon>Segnochrobactrum</taxon>
    </lineage>
</organism>
<protein>
    <submittedName>
        <fullName evidence="3">Polyhydroxyalkanoate depolymerase</fullName>
    </submittedName>
</protein>
<gene>
    <name evidence="3" type="primary">phaZ</name>
    <name evidence="3" type="ORF">F0357_07370</name>
</gene>
<proteinExistence type="predicted"/>
<dbReference type="InterPro" id="IPR010915">
    <property type="entry name" value="PHB_depoly_PhaZ"/>
</dbReference>
<evidence type="ECO:0000313" key="3">
    <source>
        <dbReference type="EMBL" id="MQT12486.1"/>
    </source>
</evidence>
<dbReference type="NCBIfam" id="TIGR01849">
    <property type="entry name" value="PHB_depoly_PhaZ"/>
    <property type="match status" value="1"/>
</dbReference>
<comment type="caution">
    <text evidence="3">The sequence shown here is derived from an EMBL/GenBank/DDBJ whole genome shotgun (WGS) entry which is preliminary data.</text>
</comment>
<evidence type="ECO:0000259" key="2">
    <source>
        <dbReference type="Pfam" id="PF06850"/>
    </source>
</evidence>
<dbReference type="InterPro" id="IPR051321">
    <property type="entry name" value="PHA/PHB_synthase"/>
</dbReference>
<dbReference type="InterPro" id="IPR029058">
    <property type="entry name" value="AB_hydrolase_fold"/>
</dbReference>
<dbReference type="Pfam" id="PF06850">
    <property type="entry name" value="PHB_depo_C"/>
    <property type="match status" value="1"/>
</dbReference>
<feature type="region of interest" description="Disordered" evidence="1">
    <location>
        <begin position="575"/>
        <end position="766"/>
    </location>
</feature>
<evidence type="ECO:0000313" key="4">
    <source>
        <dbReference type="Proteomes" id="UP000332515"/>
    </source>
</evidence>
<feature type="region of interest" description="Disordered" evidence="1">
    <location>
        <begin position="438"/>
        <end position="494"/>
    </location>
</feature>
<feature type="compositionally biased region" description="Low complexity" evidence="1">
    <location>
        <begin position="575"/>
        <end position="586"/>
    </location>
</feature>